<dbReference type="Pfam" id="PF13240">
    <property type="entry name" value="Zn_Ribbon_1"/>
    <property type="match status" value="1"/>
</dbReference>
<dbReference type="OrthoDB" id="373390at2157"/>
<dbReference type="KEGG" id="mol:YLM1_1256"/>
<feature type="domain" description="Zinc-ribbon" evidence="1">
    <location>
        <begin position="4"/>
        <end position="27"/>
    </location>
</feature>
<reference evidence="3" key="3">
    <citation type="submission" date="2016-10" db="EMBL/GenBank/DDBJ databases">
        <authorList>
            <person name="de Groot N.N."/>
        </authorList>
    </citation>
    <scope>NUCLEOTIDE SEQUENCE [LARGE SCALE GENOMIC DNA]</scope>
    <source>
        <strain evidence="3">DSM 16632</strain>
    </source>
</reference>
<accession>A0A126R0A9</accession>
<reference evidence="2 4" key="1">
    <citation type="journal article" date="2016" name="Genome Announc.">
        <title>Draft Genome Sequence of the Rumen Methanogen Methanobrevibacter olleyae YLM1.</title>
        <authorList>
            <person name="Kelly W.J."/>
            <person name="Li D."/>
            <person name="Lambie S.C."/>
            <person name="Cox F."/>
            <person name="Attwood G.T."/>
            <person name="Altermann E."/>
            <person name="Leahy S.C."/>
        </authorList>
    </citation>
    <scope>NUCLEOTIDE SEQUENCE [LARGE SCALE GENOMIC DNA]</scope>
    <source>
        <strain evidence="2 4">YLM1</strain>
    </source>
</reference>
<evidence type="ECO:0000313" key="3">
    <source>
        <dbReference type="EMBL" id="SFL19736.1"/>
    </source>
</evidence>
<organism evidence="2 4">
    <name type="scientific">Methanobrevibacter olleyae</name>
    <dbReference type="NCBI Taxonomy" id="294671"/>
    <lineage>
        <taxon>Archaea</taxon>
        <taxon>Methanobacteriati</taxon>
        <taxon>Methanobacteriota</taxon>
        <taxon>Methanomada group</taxon>
        <taxon>Methanobacteria</taxon>
        <taxon>Methanobacteriales</taxon>
        <taxon>Methanobacteriaceae</taxon>
        <taxon>Methanobrevibacter</taxon>
    </lineage>
</organism>
<reference evidence="4" key="2">
    <citation type="submission" date="2016-02" db="EMBL/GenBank/DDBJ databases">
        <title>The draft genome sequence of the rumen methanogen Methanobrevibacter olleyae YLM1.</title>
        <authorList>
            <consortium name="New Zealand Agricultural Greenhouse Gas Research Centre/Pastoral Greenhouse Gas Research Consortium"/>
            <person name="Kelly W.J."/>
            <person name="Li D."/>
            <person name="Lambie S.C."/>
            <person name="Attwood G.T."/>
            <person name="Altermann E."/>
            <person name="Leahy S.C."/>
        </authorList>
    </citation>
    <scope>NUCLEOTIDE SEQUENCE [LARGE SCALE GENOMIC DNA]</scope>
    <source>
        <strain evidence="4">YLM1</strain>
    </source>
</reference>
<evidence type="ECO:0000313" key="2">
    <source>
        <dbReference type="EMBL" id="AMK15813.1"/>
    </source>
</evidence>
<dbReference type="Proteomes" id="UP000183442">
    <property type="component" value="Unassembled WGS sequence"/>
</dbReference>
<dbReference type="EMBL" id="CP014265">
    <property type="protein sequence ID" value="AMK15813.1"/>
    <property type="molecule type" value="Genomic_DNA"/>
</dbReference>
<gene>
    <name evidence="3" type="ORF">SAMN02910297_00181</name>
    <name evidence="2" type="ORF">YLM1_1256</name>
</gene>
<dbReference type="InterPro" id="IPR038587">
    <property type="entry name" value="Ribosomal_eL40_sf"/>
</dbReference>
<evidence type="ECO:0000259" key="1">
    <source>
        <dbReference type="Pfam" id="PF13240"/>
    </source>
</evidence>
<sequence>MNQFCPKCGAKLLDINAKFCSQCGANLTEKKEIDPKDLPDERIDLREGMTKRNTGMYKFTKWGRRKKKPINWDMEK</sequence>
<name>A0A126R0A9_METOL</name>
<evidence type="ECO:0000313" key="5">
    <source>
        <dbReference type="Proteomes" id="UP000183442"/>
    </source>
</evidence>
<protein>
    <submittedName>
        <fullName evidence="3">Zinc-ribbon domain-containing protein</fullName>
    </submittedName>
</protein>
<reference evidence="5" key="4">
    <citation type="submission" date="2016-10" db="EMBL/GenBank/DDBJ databases">
        <authorList>
            <person name="Varghese N."/>
        </authorList>
    </citation>
    <scope>NUCLEOTIDE SEQUENCE [LARGE SCALE GENOMIC DNA]</scope>
    <source>
        <strain evidence="5">DSM 16632</strain>
    </source>
</reference>
<proteinExistence type="predicted"/>
<dbReference type="PATRIC" id="fig|294671.3.peg.1313"/>
<dbReference type="RefSeq" id="WP_067147372.1">
    <property type="nucleotide sequence ID" value="NZ_CP014265.1"/>
</dbReference>
<evidence type="ECO:0000313" key="4">
    <source>
        <dbReference type="Proteomes" id="UP000066376"/>
    </source>
</evidence>
<dbReference type="Gene3D" id="4.10.1060.50">
    <property type="match status" value="1"/>
</dbReference>
<dbReference type="STRING" id="294671.YLM1_1256"/>
<dbReference type="Proteomes" id="UP000066376">
    <property type="component" value="Chromosome"/>
</dbReference>
<keyword evidence="4" id="KW-1185">Reference proteome</keyword>
<dbReference type="GeneID" id="28489562"/>
<dbReference type="InterPro" id="IPR026870">
    <property type="entry name" value="Zinc_ribbon_dom"/>
</dbReference>
<dbReference type="AlphaFoldDB" id="A0A126R0A9"/>
<dbReference type="EMBL" id="FOTL01000002">
    <property type="protein sequence ID" value="SFL19736.1"/>
    <property type="molecule type" value="Genomic_DNA"/>
</dbReference>